<dbReference type="SMART" id="SM00343">
    <property type="entry name" value="ZnF_C2HC"/>
    <property type="match status" value="1"/>
</dbReference>
<evidence type="ECO:0000313" key="6">
    <source>
        <dbReference type="Proteomes" id="UP000614601"/>
    </source>
</evidence>
<feature type="compositionally biased region" description="Low complexity" evidence="3">
    <location>
        <begin position="207"/>
        <end position="216"/>
    </location>
</feature>
<sequence>MAQNPDILTNDDSLRKLFPPSLNSSLAGNLTLPTLRTFCERLIEYNRKLCQILGRDLRWHAQSHLKTANITGLHDKQLITLRTTLERQLQEHQQCETVLNRQVLDLRNSYSKLSQIPAQVSSLFTLTRTLSNDTKAQEASINQQLAQIEAKIENINLRILAIEDKVRPRTSTPIEDFSTGFIENLIEFKLSTPEVSLNSVPESQPNDQPEADSQPADDPPPDGHIITSLDFTNFLSPFNSNGDITFPEWLQKFEDFKDQQTTAWDDETTIKRLRMCLSGDARDRLLKVALNPNPPDGASKPFHEVKDLMLASYRKDGGQAIARAELAVLKQRHDETITHFIERLTRLVGRLDPEANSATREKRVFEEFMSRVKDDIATPLRLSIPENLEQARAKALAIESINAAANLARTDNIAATFATAVQALANASISKPATSGSSEPRATKCFYCARPGHWARDCRKKKADMANRRRFPRPSNRPDYQRFDRSSPESQKPARLLTP</sequence>
<keyword evidence="1" id="KW-0862">Zinc</keyword>
<keyword evidence="1" id="KW-0479">Metal-binding</keyword>
<organism evidence="5 6">
    <name type="scientific">Bursaphelenchus okinawaensis</name>
    <dbReference type="NCBI Taxonomy" id="465554"/>
    <lineage>
        <taxon>Eukaryota</taxon>
        <taxon>Metazoa</taxon>
        <taxon>Ecdysozoa</taxon>
        <taxon>Nematoda</taxon>
        <taxon>Chromadorea</taxon>
        <taxon>Rhabditida</taxon>
        <taxon>Tylenchina</taxon>
        <taxon>Tylenchomorpha</taxon>
        <taxon>Aphelenchoidea</taxon>
        <taxon>Aphelenchoididae</taxon>
        <taxon>Bursaphelenchus</taxon>
    </lineage>
</organism>
<feature type="compositionally biased region" description="Basic residues" evidence="3">
    <location>
        <begin position="459"/>
        <end position="472"/>
    </location>
</feature>
<dbReference type="OrthoDB" id="5819653at2759"/>
<dbReference type="InterPro" id="IPR001878">
    <property type="entry name" value="Znf_CCHC"/>
</dbReference>
<dbReference type="Proteomes" id="UP000783686">
    <property type="component" value="Unassembled WGS sequence"/>
</dbReference>
<keyword evidence="2" id="KW-0175">Coiled coil</keyword>
<dbReference type="EMBL" id="CAJFCW020000004">
    <property type="protein sequence ID" value="CAG9113027.1"/>
    <property type="molecule type" value="Genomic_DNA"/>
</dbReference>
<dbReference type="Pfam" id="PF00098">
    <property type="entry name" value="zf-CCHC"/>
    <property type="match status" value="1"/>
</dbReference>
<gene>
    <name evidence="5" type="ORF">BOKJ2_LOCUS8680</name>
</gene>
<dbReference type="AlphaFoldDB" id="A0A811KVR5"/>
<proteinExistence type="predicted"/>
<dbReference type="GO" id="GO:0003676">
    <property type="term" value="F:nucleic acid binding"/>
    <property type="evidence" value="ECO:0007669"/>
    <property type="project" value="InterPro"/>
</dbReference>
<accession>A0A811KVR5</accession>
<dbReference type="EMBL" id="CAJFDH010000004">
    <property type="protein sequence ID" value="CAD5219910.1"/>
    <property type="molecule type" value="Genomic_DNA"/>
</dbReference>
<feature type="domain" description="CCHC-type" evidence="4">
    <location>
        <begin position="444"/>
        <end position="460"/>
    </location>
</feature>
<evidence type="ECO:0000313" key="5">
    <source>
        <dbReference type="EMBL" id="CAD5219910.1"/>
    </source>
</evidence>
<feature type="region of interest" description="Disordered" evidence="3">
    <location>
        <begin position="196"/>
        <end position="225"/>
    </location>
</feature>
<evidence type="ECO:0000256" key="2">
    <source>
        <dbReference type="SAM" id="Coils"/>
    </source>
</evidence>
<dbReference type="InterPro" id="IPR036875">
    <property type="entry name" value="Znf_CCHC_sf"/>
</dbReference>
<keyword evidence="1" id="KW-0863">Zinc-finger</keyword>
<dbReference type="PROSITE" id="PS50158">
    <property type="entry name" value="ZF_CCHC"/>
    <property type="match status" value="1"/>
</dbReference>
<evidence type="ECO:0000256" key="3">
    <source>
        <dbReference type="SAM" id="MobiDB-lite"/>
    </source>
</evidence>
<dbReference type="Gene3D" id="4.10.60.10">
    <property type="entry name" value="Zinc finger, CCHC-type"/>
    <property type="match status" value="1"/>
</dbReference>
<feature type="region of interest" description="Disordered" evidence="3">
    <location>
        <begin position="459"/>
        <end position="499"/>
    </location>
</feature>
<dbReference type="GO" id="GO:0019899">
    <property type="term" value="F:enzyme binding"/>
    <property type="evidence" value="ECO:0007669"/>
    <property type="project" value="UniProtKB-ARBA"/>
</dbReference>
<feature type="compositionally biased region" description="Polar residues" evidence="3">
    <location>
        <begin position="196"/>
        <end position="206"/>
    </location>
</feature>
<reference evidence="5" key="1">
    <citation type="submission" date="2020-09" db="EMBL/GenBank/DDBJ databases">
        <authorList>
            <person name="Kikuchi T."/>
        </authorList>
    </citation>
    <scope>NUCLEOTIDE SEQUENCE</scope>
    <source>
        <strain evidence="5">SH1</strain>
    </source>
</reference>
<protein>
    <recommendedName>
        <fullName evidence="4">CCHC-type domain-containing protein</fullName>
    </recommendedName>
</protein>
<comment type="caution">
    <text evidence="5">The sequence shown here is derived from an EMBL/GenBank/DDBJ whole genome shotgun (WGS) entry which is preliminary data.</text>
</comment>
<evidence type="ECO:0000256" key="1">
    <source>
        <dbReference type="PROSITE-ProRule" id="PRU00047"/>
    </source>
</evidence>
<dbReference type="SUPFAM" id="SSF57756">
    <property type="entry name" value="Retrovirus zinc finger-like domains"/>
    <property type="match status" value="1"/>
</dbReference>
<feature type="coiled-coil region" evidence="2">
    <location>
        <begin position="138"/>
        <end position="165"/>
    </location>
</feature>
<dbReference type="Proteomes" id="UP000614601">
    <property type="component" value="Unassembled WGS sequence"/>
</dbReference>
<name>A0A811KVR5_9BILA</name>
<evidence type="ECO:0000259" key="4">
    <source>
        <dbReference type="PROSITE" id="PS50158"/>
    </source>
</evidence>
<dbReference type="GO" id="GO:0008270">
    <property type="term" value="F:zinc ion binding"/>
    <property type="evidence" value="ECO:0007669"/>
    <property type="project" value="UniProtKB-KW"/>
</dbReference>
<keyword evidence="6" id="KW-1185">Reference proteome</keyword>